<dbReference type="OrthoDB" id="9814308at2"/>
<dbReference type="GO" id="GO:0006167">
    <property type="term" value="P:AMP biosynthetic process"/>
    <property type="evidence" value="ECO:0007669"/>
    <property type="project" value="TreeGrafter"/>
</dbReference>
<evidence type="ECO:0000313" key="4">
    <source>
        <dbReference type="EMBL" id="SEH02390.1"/>
    </source>
</evidence>
<evidence type="ECO:0000259" key="3">
    <source>
        <dbReference type="PROSITE" id="PS51462"/>
    </source>
</evidence>
<evidence type="ECO:0000256" key="1">
    <source>
        <dbReference type="ARBA" id="ARBA00022801"/>
    </source>
</evidence>
<dbReference type="InterPro" id="IPR051325">
    <property type="entry name" value="Nudix_hydrolase_domain"/>
</dbReference>
<dbReference type="PROSITE" id="PS51462">
    <property type="entry name" value="NUDIX"/>
    <property type="match status" value="1"/>
</dbReference>
<feature type="region of interest" description="Disordered" evidence="2">
    <location>
        <begin position="32"/>
        <end position="58"/>
    </location>
</feature>
<dbReference type="GO" id="GO:0004081">
    <property type="term" value="F:bis(5'-nucleosyl)-tetraphosphatase (asymmetrical) activity"/>
    <property type="evidence" value="ECO:0007669"/>
    <property type="project" value="TreeGrafter"/>
</dbReference>
<dbReference type="RefSeq" id="WP_160150687.1">
    <property type="nucleotide sequence ID" value="NZ_FNVT01000026.1"/>
</dbReference>
<dbReference type="PROSITE" id="PS00893">
    <property type="entry name" value="NUDIX_BOX"/>
    <property type="match status" value="1"/>
</dbReference>
<reference evidence="4 5" key="1">
    <citation type="submission" date="2016-10" db="EMBL/GenBank/DDBJ databases">
        <authorList>
            <person name="de Groot N.N."/>
        </authorList>
    </citation>
    <scope>NUCLEOTIDE SEQUENCE [LARGE SCALE GENOMIC DNA]</scope>
    <source>
        <strain evidence="4 5">CGMCC 4.7037</strain>
    </source>
</reference>
<dbReference type="Proteomes" id="UP000236732">
    <property type="component" value="Unassembled WGS sequence"/>
</dbReference>
<dbReference type="SUPFAM" id="SSF55811">
    <property type="entry name" value="Nudix"/>
    <property type="match status" value="1"/>
</dbReference>
<name>A0A1H6EWU9_9ACTN</name>
<organism evidence="4 5">
    <name type="scientific">Nonomuraea solani</name>
    <dbReference type="NCBI Taxonomy" id="1144553"/>
    <lineage>
        <taxon>Bacteria</taxon>
        <taxon>Bacillati</taxon>
        <taxon>Actinomycetota</taxon>
        <taxon>Actinomycetes</taxon>
        <taxon>Streptosporangiales</taxon>
        <taxon>Streptosporangiaceae</taxon>
        <taxon>Nonomuraea</taxon>
    </lineage>
</organism>
<dbReference type="InterPro" id="IPR000086">
    <property type="entry name" value="NUDIX_hydrolase_dom"/>
</dbReference>
<dbReference type="AlphaFoldDB" id="A0A1H6EWU9"/>
<feature type="domain" description="Nudix hydrolase" evidence="3">
    <location>
        <begin position="2"/>
        <end position="142"/>
    </location>
</feature>
<protein>
    <submittedName>
        <fullName evidence="4">dATP pyrophosphohydrolase</fullName>
    </submittedName>
</protein>
<accession>A0A1H6EWU9</accession>
<dbReference type="PANTHER" id="PTHR21340">
    <property type="entry name" value="DIADENOSINE 5,5-P1,P4-TETRAPHOSPHATE PYROPHOSPHOHYDROLASE MUTT"/>
    <property type="match status" value="1"/>
</dbReference>
<dbReference type="InterPro" id="IPR020084">
    <property type="entry name" value="NUDIX_hydrolase_CS"/>
</dbReference>
<dbReference type="CDD" id="cd04664">
    <property type="entry name" value="NUDIX_DHNTPase_like"/>
    <property type="match status" value="1"/>
</dbReference>
<proteinExistence type="predicted"/>
<keyword evidence="1 4" id="KW-0378">Hydrolase</keyword>
<sequence>MREPYNVVVYVFRTVAGGPEYAVFQRSDDGHWQGVSGGGEAGEDPPATARRESAEEAGLPETAPLYELDMISGVEKECFAAAASWPEGLYIVTKHYFAIDVTSQEDEIVLSGEHRAVGWLAYEAAREILRYDDDRTALWELDQRLRRDHLPKAL</sequence>
<dbReference type="GO" id="GO:0006754">
    <property type="term" value="P:ATP biosynthetic process"/>
    <property type="evidence" value="ECO:0007669"/>
    <property type="project" value="TreeGrafter"/>
</dbReference>
<dbReference type="EMBL" id="FNVT01000026">
    <property type="protein sequence ID" value="SEH02390.1"/>
    <property type="molecule type" value="Genomic_DNA"/>
</dbReference>
<dbReference type="Gene3D" id="3.90.79.10">
    <property type="entry name" value="Nucleoside Triphosphate Pyrophosphohydrolase"/>
    <property type="match status" value="1"/>
</dbReference>
<dbReference type="InterPro" id="IPR015797">
    <property type="entry name" value="NUDIX_hydrolase-like_dom_sf"/>
</dbReference>
<evidence type="ECO:0000313" key="5">
    <source>
        <dbReference type="Proteomes" id="UP000236732"/>
    </source>
</evidence>
<evidence type="ECO:0000256" key="2">
    <source>
        <dbReference type="SAM" id="MobiDB-lite"/>
    </source>
</evidence>
<gene>
    <name evidence="4" type="ORF">SAMN05444920_12648</name>
</gene>
<dbReference type="Pfam" id="PF00293">
    <property type="entry name" value="NUDIX"/>
    <property type="match status" value="1"/>
</dbReference>
<dbReference type="PANTHER" id="PTHR21340:SF0">
    <property type="entry name" value="BIS(5'-NUCLEOSYL)-TETRAPHOSPHATASE [ASYMMETRICAL]"/>
    <property type="match status" value="1"/>
</dbReference>
<keyword evidence="5" id="KW-1185">Reference proteome</keyword>